<organism evidence="3 4">
    <name type="scientific">Vasconcelosia minhoensis LEGE 07310</name>
    <dbReference type="NCBI Taxonomy" id="915328"/>
    <lineage>
        <taxon>Bacteria</taxon>
        <taxon>Bacillati</taxon>
        <taxon>Cyanobacteriota</taxon>
        <taxon>Cyanophyceae</taxon>
        <taxon>Nodosilineales</taxon>
        <taxon>Cymatolegaceae</taxon>
        <taxon>Vasconcelosia</taxon>
        <taxon>Vasconcelosia minhoensis</taxon>
    </lineage>
</organism>
<sequence>MGLLDRFFRTARAQLNSLVSGAEDPEKVLQQTVTDMQNDLIQLRQAVAQAIATQKRTERQCDQARSTAEEWYRRAELALQKGDETAAREALTRRQAYAGQANAMDQQMQEQTRVVTELKQNMRSLEAKIAETRTKKDMYIARARSAQASQRINEMIGQVGTQGAMGAFEQMEERILELEAQSEAVAELAAGDPLEAKFAELEGQPSSIDSQLAELKSQILTGDQSQPEELPPA</sequence>
<dbReference type="Pfam" id="PF04012">
    <property type="entry name" value="PspA_IM30"/>
    <property type="match status" value="1"/>
</dbReference>
<evidence type="ECO:0000313" key="3">
    <source>
        <dbReference type="EMBL" id="MBE9076678.1"/>
    </source>
</evidence>
<protein>
    <submittedName>
        <fullName evidence="3">PspA/IM30 family protein</fullName>
    </submittedName>
</protein>
<accession>A0A8J7AFR2</accession>
<gene>
    <name evidence="3" type="ORF">IQ241_05095</name>
</gene>
<keyword evidence="2" id="KW-0175">Coiled coil</keyword>
<dbReference type="EMBL" id="JADEXG010000008">
    <property type="protein sequence ID" value="MBE9076678.1"/>
    <property type="molecule type" value="Genomic_DNA"/>
</dbReference>
<keyword evidence="4" id="KW-1185">Reference proteome</keyword>
<evidence type="ECO:0000256" key="1">
    <source>
        <dbReference type="ARBA" id="ARBA00043985"/>
    </source>
</evidence>
<dbReference type="Proteomes" id="UP000636505">
    <property type="component" value="Unassembled WGS sequence"/>
</dbReference>
<evidence type="ECO:0000256" key="2">
    <source>
        <dbReference type="SAM" id="Coils"/>
    </source>
</evidence>
<name>A0A8J7AFR2_9CYAN</name>
<comment type="similarity">
    <text evidence="1">Belongs to the PspA/Vipp/IM30 family.</text>
</comment>
<evidence type="ECO:0000313" key="4">
    <source>
        <dbReference type="Proteomes" id="UP000636505"/>
    </source>
</evidence>
<dbReference type="PANTHER" id="PTHR31088">
    <property type="entry name" value="MEMBRANE-ASSOCIATED PROTEIN VIPP1, CHLOROPLASTIC"/>
    <property type="match status" value="1"/>
</dbReference>
<reference evidence="3" key="1">
    <citation type="submission" date="2020-10" db="EMBL/GenBank/DDBJ databases">
        <authorList>
            <person name="Castelo-Branco R."/>
            <person name="Eusebio N."/>
            <person name="Adriana R."/>
            <person name="Vieira A."/>
            <person name="Brugerolle De Fraissinette N."/>
            <person name="Rezende De Castro R."/>
            <person name="Schneider M.P."/>
            <person name="Vasconcelos V."/>
            <person name="Leao P.N."/>
        </authorList>
    </citation>
    <scope>NUCLEOTIDE SEQUENCE</scope>
    <source>
        <strain evidence="3">LEGE 07310</strain>
    </source>
</reference>
<feature type="coiled-coil region" evidence="2">
    <location>
        <begin position="101"/>
        <end position="142"/>
    </location>
</feature>
<dbReference type="PANTHER" id="PTHR31088:SF6">
    <property type="entry name" value="PHAGE SHOCK PROTEIN A"/>
    <property type="match status" value="1"/>
</dbReference>
<comment type="caution">
    <text evidence="3">The sequence shown here is derived from an EMBL/GenBank/DDBJ whole genome shotgun (WGS) entry which is preliminary data.</text>
</comment>
<proteinExistence type="inferred from homology"/>
<dbReference type="InterPro" id="IPR007157">
    <property type="entry name" value="PspA_VIPP1"/>
</dbReference>
<dbReference type="AlphaFoldDB" id="A0A8J7AFR2"/>
<dbReference type="RefSeq" id="WP_193905339.1">
    <property type="nucleotide sequence ID" value="NZ_JADEXG010000008.1"/>
</dbReference>